<proteinExistence type="predicted"/>
<feature type="region of interest" description="Disordered" evidence="1">
    <location>
        <begin position="1"/>
        <end position="53"/>
    </location>
</feature>
<protein>
    <recommendedName>
        <fullName evidence="3">BrnA antitoxin family protein</fullName>
    </recommendedName>
</protein>
<evidence type="ECO:0000256" key="1">
    <source>
        <dbReference type="SAM" id="MobiDB-lite"/>
    </source>
</evidence>
<dbReference type="AlphaFoldDB" id="A0A508X1E7"/>
<evidence type="ECO:0008006" key="3">
    <source>
        <dbReference type="Google" id="ProtNLM"/>
    </source>
</evidence>
<gene>
    <name evidence="2" type="ORF">EMEDMD4_310033</name>
</gene>
<evidence type="ECO:0000313" key="2">
    <source>
        <dbReference type="EMBL" id="VTZ61784.1"/>
    </source>
</evidence>
<feature type="compositionally biased region" description="Basic and acidic residues" evidence="1">
    <location>
        <begin position="8"/>
        <end position="25"/>
    </location>
</feature>
<name>A0A508X1E7_9HYPH</name>
<reference evidence="2" key="1">
    <citation type="submission" date="2019-06" db="EMBL/GenBank/DDBJ databases">
        <authorList>
            <person name="Le Quere A."/>
            <person name="Colella S."/>
        </authorList>
    </citation>
    <scope>NUCLEOTIDE SEQUENCE</scope>
    <source>
        <strain evidence="2">EmedicaeMD41</strain>
    </source>
</reference>
<organism evidence="2">
    <name type="scientific">Sinorhizobium medicae</name>
    <dbReference type="NCBI Taxonomy" id="110321"/>
    <lineage>
        <taxon>Bacteria</taxon>
        <taxon>Pseudomonadati</taxon>
        <taxon>Pseudomonadota</taxon>
        <taxon>Alphaproteobacteria</taxon>
        <taxon>Hyphomicrobiales</taxon>
        <taxon>Rhizobiaceae</taxon>
        <taxon>Sinorhizobium/Ensifer group</taxon>
        <taxon>Sinorhizobium</taxon>
    </lineage>
</organism>
<sequence length="89" mass="9823">MALFHQVKHTDENERIAKAHEETSRRASASKGSIAALQSASTRGRKPDPNSKKLLTLRLDPDVIDHFKATGDGWQSRMNEALRKAAGLT</sequence>
<dbReference type="EMBL" id="CABFNB010000097">
    <property type="protein sequence ID" value="VTZ61784.1"/>
    <property type="molecule type" value="Genomic_DNA"/>
</dbReference>
<dbReference type="Proteomes" id="UP000507954">
    <property type="component" value="Unassembled WGS sequence"/>
</dbReference>
<dbReference type="Pfam" id="PF14384">
    <property type="entry name" value="BrnA_antitoxin"/>
    <property type="match status" value="1"/>
</dbReference>
<feature type="compositionally biased region" description="Polar residues" evidence="1">
    <location>
        <begin position="26"/>
        <end position="42"/>
    </location>
</feature>
<dbReference type="RefSeq" id="WP_180161799.1">
    <property type="nucleotide sequence ID" value="NZ_CABFNB010000097.1"/>
</dbReference>
<dbReference type="InterPro" id="IPR025528">
    <property type="entry name" value="BrnA_antitoxin"/>
</dbReference>
<accession>A0A508X1E7</accession>